<dbReference type="PROSITE" id="PS51163">
    <property type="entry name" value="YRDC"/>
    <property type="match status" value="1"/>
</dbReference>
<feature type="binding site" evidence="14">
    <location>
        <position position="183"/>
    </location>
    <ligand>
        <name>ATP</name>
        <dbReference type="ChEBI" id="CHEBI:30616"/>
    </ligand>
</feature>
<dbReference type="GO" id="GO:0006450">
    <property type="term" value="P:regulation of translational fidelity"/>
    <property type="evidence" value="ECO:0007669"/>
    <property type="project" value="TreeGrafter"/>
</dbReference>
<evidence type="ECO:0000256" key="2">
    <source>
        <dbReference type="ARBA" id="ARBA00007663"/>
    </source>
</evidence>
<evidence type="ECO:0000256" key="3">
    <source>
        <dbReference type="ARBA" id="ARBA00012584"/>
    </source>
</evidence>
<dbReference type="GO" id="GO:0005524">
    <property type="term" value="F:ATP binding"/>
    <property type="evidence" value="ECO:0007669"/>
    <property type="project" value="UniProtKB-UniRule"/>
</dbReference>
<evidence type="ECO:0000313" key="16">
    <source>
        <dbReference type="EMBL" id="GAF25623.1"/>
    </source>
</evidence>
<dbReference type="InterPro" id="IPR017945">
    <property type="entry name" value="DHBP_synth_RibB-like_a/b_dom"/>
</dbReference>
<evidence type="ECO:0000256" key="6">
    <source>
        <dbReference type="ARBA" id="ARBA00022679"/>
    </source>
</evidence>
<dbReference type="PANTHER" id="PTHR17490:SF16">
    <property type="entry name" value="THREONYLCARBAMOYL-AMP SYNTHASE"/>
    <property type="match status" value="1"/>
</dbReference>
<proteinExistence type="inferred from homology"/>
<dbReference type="InterPro" id="IPR050156">
    <property type="entry name" value="TC-AMP_synthase_SUA5"/>
</dbReference>
<dbReference type="InterPro" id="IPR006070">
    <property type="entry name" value="Sua5-like_dom"/>
</dbReference>
<dbReference type="GO" id="GO:0005737">
    <property type="term" value="C:cytoplasm"/>
    <property type="evidence" value="ECO:0007669"/>
    <property type="project" value="UniProtKB-SubCell"/>
</dbReference>
<organism evidence="16">
    <name type="scientific">Moorella thermoacetica Y72</name>
    <dbReference type="NCBI Taxonomy" id="1325331"/>
    <lineage>
        <taxon>Bacteria</taxon>
        <taxon>Bacillati</taxon>
        <taxon>Bacillota</taxon>
        <taxon>Clostridia</taxon>
        <taxon>Neomoorellales</taxon>
        <taxon>Neomoorellaceae</taxon>
        <taxon>Neomoorella</taxon>
    </lineage>
</organism>
<keyword evidence="5 13" id="KW-0963">Cytoplasm</keyword>
<feature type="binding site" evidence="14">
    <location>
        <position position="94"/>
    </location>
    <ligand>
        <name>ATP</name>
        <dbReference type="ChEBI" id="CHEBI:30616"/>
    </ligand>
</feature>
<evidence type="ECO:0000256" key="1">
    <source>
        <dbReference type="ARBA" id="ARBA00004496"/>
    </source>
</evidence>
<dbReference type="GO" id="GO:0061710">
    <property type="term" value="F:L-threonylcarbamoyladenylate synthase"/>
    <property type="evidence" value="ECO:0007669"/>
    <property type="project" value="UniProtKB-EC"/>
</dbReference>
<dbReference type="FunFam" id="3.90.870.10:FF:000008">
    <property type="entry name" value="Threonylcarbamoyl-AMP synthase"/>
    <property type="match status" value="1"/>
</dbReference>
<dbReference type="PIRSF" id="PIRSF004930">
    <property type="entry name" value="Tln_factor_SUA5"/>
    <property type="match status" value="1"/>
</dbReference>
<dbReference type="Gene3D" id="3.40.50.11030">
    <property type="entry name" value="Threonylcarbamoyl-AMP synthase, C-terminal domain"/>
    <property type="match status" value="1"/>
</dbReference>
<evidence type="ECO:0000256" key="11">
    <source>
        <dbReference type="ARBA" id="ARBA00029774"/>
    </source>
</evidence>
<sequence>MPAAIVVSWLIAGKNKVRAGNIEVKWVSVGMRTKYLKINPLVPELHKIRLAAKILARGGVVAFPTETVYGLGANALDGRAVRRIFRAKGRPADNPLIVHIASFQDVQDLVAYLPPRATLLMQRFWPGPLTLIMPRSDLIPDEVTAGLDTVGLRMPSHPVAQALIRATRLPIAAPSANTSGRPSPTTGQHVLRDLRGKIDAVIDGGPSTVGVESTVLDLTSPVPTILRPGGITYEELQAVLGKVAIDPAVKGQQVEHPKAPGMKYKHYAPAGEVFLVTGDLERVVARVRALVAAWQRRGRRVAVLATSETAPFYQDEPRPDYLEVLGSRRQPETIAANLFGALRNCDRHHADIILAETVKEEGIGLAIMNRLRKSAANRIIRA</sequence>
<feature type="binding site" evidence="14">
    <location>
        <position position="67"/>
    </location>
    <ligand>
        <name>L-threonine</name>
        <dbReference type="ChEBI" id="CHEBI:57926"/>
    </ligand>
</feature>
<dbReference type="Pfam" id="PF01300">
    <property type="entry name" value="Sua5_yciO_yrdC"/>
    <property type="match status" value="1"/>
</dbReference>
<dbReference type="Gene3D" id="3.90.870.10">
    <property type="entry name" value="DHBP synthase"/>
    <property type="match status" value="1"/>
</dbReference>
<evidence type="ECO:0000256" key="12">
    <source>
        <dbReference type="ARBA" id="ARBA00048366"/>
    </source>
</evidence>
<feature type="binding site" evidence="14">
    <location>
        <position position="267"/>
    </location>
    <ligand>
        <name>ATP</name>
        <dbReference type="ChEBI" id="CHEBI:30616"/>
    </ligand>
</feature>
<dbReference type="InterPro" id="IPR005145">
    <property type="entry name" value="Sua5_C"/>
</dbReference>
<dbReference type="PANTHER" id="PTHR17490">
    <property type="entry name" value="SUA5"/>
    <property type="match status" value="1"/>
</dbReference>
<dbReference type="GO" id="GO:0003725">
    <property type="term" value="F:double-stranded RNA binding"/>
    <property type="evidence" value="ECO:0007669"/>
    <property type="project" value="UniProtKB-UniRule"/>
</dbReference>
<comment type="similarity">
    <text evidence="2 13">Belongs to the SUA5 family.</text>
</comment>
<gene>
    <name evidence="16" type="ORF">MTY_0959</name>
</gene>
<name>A0A0S6U926_NEOTH</name>
<accession>A0A0S6U926</accession>
<evidence type="ECO:0000256" key="14">
    <source>
        <dbReference type="PIRSR" id="PIRSR004930-1"/>
    </source>
</evidence>
<dbReference type="InterPro" id="IPR038385">
    <property type="entry name" value="Sua5/YwlC_C"/>
</dbReference>
<dbReference type="GO" id="GO:0008033">
    <property type="term" value="P:tRNA processing"/>
    <property type="evidence" value="ECO:0007669"/>
    <property type="project" value="UniProtKB-KW"/>
</dbReference>
<dbReference type="GO" id="GO:0000049">
    <property type="term" value="F:tRNA binding"/>
    <property type="evidence" value="ECO:0007669"/>
    <property type="project" value="TreeGrafter"/>
</dbReference>
<dbReference type="EMBL" id="DF238840">
    <property type="protein sequence ID" value="GAF25623.1"/>
    <property type="molecule type" value="Genomic_DNA"/>
</dbReference>
<feature type="binding site" evidence="14">
    <location>
        <position position="213"/>
    </location>
    <ligand>
        <name>L-threonine</name>
        <dbReference type="ChEBI" id="CHEBI:57926"/>
    </ligand>
</feature>
<dbReference type="EC" id="2.7.7.87" evidence="3 13"/>
<dbReference type="SUPFAM" id="SSF55821">
    <property type="entry name" value="YrdC/RibB"/>
    <property type="match status" value="1"/>
</dbReference>
<protein>
    <recommendedName>
        <fullName evidence="4 13">Threonylcarbamoyl-AMP synthase</fullName>
        <shortName evidence="13">TC-AMP synthase</shortName>
        <ecNumber evidence="3 13">2.7.7.87</ecNumber>
    </recommendedName>
    <alternativeName>
        <fullName evidence="11 13">L-threonylcarbamoyladenylate synthase</fullName>
    </alternativeName>
</protein>
<keyword evidence="7 13" id="KW-0819">tRNA processing</keyword>
<comment type="catalytic activity">
    <reaction evidence="12 13">
        <text>L-threonine + hydrogencarbonate + ATP = L-threonylcarbamoyladenylate + diphosphate + H2O</text>
        <dbReference type="Rhea" id="RHEA:36407"/>
        <dbReference type="ChEBI" id="CHEBI:15377"/>
        <dbReference type="ChEBI" id="CHEBI:17544"/>
        <dbReference type="ChEBI" id="CHEBI:30616"/>
        <dbReference type="ChEBI" id="CHEBI:33019"/>
        <dbReference type="ChEBI" id="CHEBI:57926"/>
        <dbReference type="ChEBI" id="CHEBI:73682"/>
        <dbReference type="EC" id="2.7.7.87"/>
    </reaction>
</comment>
<evidence type="ECO:0000256" key="9">
    <source>
        <dbReference type="ARBA" id="ARBA00022741"/>
    </source>
</evidence>
<feature type="binding site" evidence="14">
    <location>
        <position position="149"/>
    </location>
    <ligand>
        <name>ATP</name>
        <dbReference type="ChEBI" id="CHEBI:30616"/>
    </ligand>
</feature>
<comment type="function">
    <text evidence="13">Required for the formation of a threonylcarbamoyl group on adenosine at position 37 (t(6)A37) in tRNAs that read codons beginning with adenine.</text>
</comment>
<feature type="binding site" evidence="14">
    <location>
        <position position="99"/>
    </location>
    <ligand>
        <name>L-threonine</name>
        <dbReference type="ChEBI" id="CHEBI:57926"/>
    </ligand>
</feature>
<dbReference type="Pfam" id="PF03481">
    <property type="entry name" value="Sua5_C"/>
    <property type="match status" value="1"/>
</dbReference>
<evidence type="ECO:0000256" key="5">
    <source>
        <dbReference type="ARBA" id="ARBA00022490"/>
    </source>
</evidence>
<dbReference type="InterPro" id="IPR010923">
    <property type="entry name" value="T(6)A37_SUA5"/>
</dbReference>
<comment type="subcellular location">
    <subcellularLocation>
        <location evidence="1 13">Cytoplasm</location>
    </subcellularLocation>
</comment>
<dbReference type="NCBIfam" id="TIGR00057">
    <property type="entry name" value="L-threonylcarbamoyladenylate synthase"/>
    <property type="match status" value="1"/>
</dbReference>
<keyword evidence="6 13" id="KW-0808">Transferase</keyword>
<dbReference type="AlphaFoldDB" id="A0A0S6U926"/>
<feature type="binding site" evidence="14">
    <location>
        <position position="90"/>
    </location>
    <ligand>
        <name>ATP</name>
        <dbReference type="ChEBI" id="CHEBI:30616"/>
    </ligand>
</feature>
<evidence type="ECO:0000256" key="4">
    <source>
        <dbReference type="ARBA" id="ARBA00015492"/>
    </source>
</evidence>
<keyword evidence="8 13" id="KW-0548">Nucleotidyltransferase</keyword>
<evidence type="ECO:0000256" key="7">
    <source>
        <dbReference type="ARBA" id="ARBA00022694"/>
    </source>
</evidence>
<feature type="binding site" evidence="14">
    <location>
        <position position="175"/>
    </location>
    <ligand>
        <name>ATP</name>
        <dbReference type="ChEBI" id="CHEBI:30616"/>
    </ligand>
</feature>
<keyword evidence="10 13" id="KW-0067">ATP-binding</keyword>
<evidence type="ECO:0000256" key="10">
    <source>
        <dbReference type="ARBA" id="ARBA00022840"/>
    </source>
</evidence>
<reference evidence="16" key="1">
    <citation type="journal article" date="2014" name="Gene">
        <title>Genome-guided analysis of transformation efficiency and carbon dioxide assimilation by Moorella thermoacetica Y72.</title>
        <authorList>
            <person name="Tsukahara K."/>
            <person name="Kita A."/>
            <person name="Nakashimada Y."/>
            <person name="Hoshino T."/>
            <person name="Murakami K."/>
        </authorList>
    </citation>
    <scope>NUCLEOTIDE SEQUENCE [LARGE SCALE GENOMIC DNA]</scope>
    <source>
        <strain evidence="16">Y72</strain>
    </source>
</reference>
<evidence type="ECO:0000259" key="15">
    <source>
        <dbReference type="PROSITE" id="PS51163"/>
    </source>
</evidence>
<keyword evidence="9 13" id="KW-0547">Nucleotide-binding</keyword>
<feature type="binding site" evidence="14">
    <location>
        <position position="153"/>
    </location>
    <ligand>
        <name>L-threonine</name>
        <dbReference type="ChEBI" id="CHEBI:57926"/>
    </ligand>
</feature>
<dbReference type="Proteomes" id="UP000063718">
    <property type="component" value="Unassembled WGS sequence"/>
</dbReference>
<evidence type="ECO:0000256" key="8">
    <source>
        <dbReference type="ARBA" id="ARBA00022695"/>
    </source>
</evidence>
<feature type="binding site" evidence="14">
    <location>
        <position position="227"/>
    </location>
    <ligand>
        <name>ATP</name>
        <dbReference type="ChEBI" id="CHEBI:30616"/>
    </ligand>
</feature>
<feature type="binding site" evidence="14">
    <location>
        <position position="173"/>
    </location>
    <ligand>
        <name>L-threonine</name>
        <dbReference type="ChEBI" id="CHEBI:57926"/>
    </ligand>
</feature>
<feature type="domain" description="YrdC-like" evidence="15">
    <location>
        <begin position="45"/>
        <end position="231"/>
    </location>
</feature>
<evidence type="ECO:0000256" key="13">
    <source>
        <dbReference type="PIRNR" id="PIRNR004930"/>
    </source>
</evidence>